<keyword evidence="3" id="KW-1185">Reference proteome</keyword>
<dbReference type="GO" id="GO:0016758">
    <property type="term" value="F:hexosyltransferase activity"/>
    <property type="evidence" value="ECO:0007669"/>
    <property type="project" value="UniProtKB-ARBA"/>
</dbReference>
<proteinExistence type="predicted"/>
<comment type="caution">
    <text evidence="2">The sequence shown here is derived from an EMBL/GenBank/DDBJ whole genome shotgun (WGS) entry which is preliminary data.</text>
</comment>
<dbReference type="AlphaFoldDB" id="A0A3M9N345"/>
<evidence type="ECO:0000259" key="1">
    <source>
        <dbReference type="Pfam" id="PF00535"/>
    </source>
</evidence>
<dbReference type="InterPro" id="IPR001173">
    <property type="entry name" value="Glyco_trans_2-like"/>
</dbReference>
<dbReference type="Proteomes" id="UP000267223">
    <property type="component" value="Unassembled WGS sequence"/>
</dbReference>
<name>A0A3M9N345_9BACT</name>
<evidence type="ECO:0000313" key="2">
    <source>
        <dbReference type="EMBL" id="RNI32179.1"/>
    </source>
</evidence>
<dbReference type="EMBL" id="RJJR01000026">
    <property type="protein sequence ID" value="RNI32179.1"/>
    <property type="molecule type" value="Genomic_DNA"/>
</dbReference>
<reference evidence="2 3" key="1">
    <citation type="submission" date="2018-11" db="EMBL/GenBank/DDBJ databases">
        <title>Draft genome sequence of Ferruginibacter sp. BO-59.</title>
        <authorList>
            <person name="Im W.T."/>
        </authorList>
    </citation>
    <scope>NUCLEOTIDE SEQUENCE [LARGE SCALE GENOMIC DNA]</scope>
    <source>
        <strain evidence="2 3">BO-59</strain>
    </source>
</reference>
<organism evidence="2 3">
    <name type="scientific">Hanamia caeni</name>
    <dbReference type="NCBI Taxonomy" id="2294116"/>
    <lineage>
        <taxon>Bacteria</taxon>
        <taxon>Pseudomonadati</taxon>
        <taxon>Bacteroidota</taxon>
        <taxon>Chitinophagia</taxon>
        <taxon>Chitinophagales</taxon>
        <taxon>Chitinophagaceae</taxon>
        <taxon>Hanamia</taxon>
    </lineage>
</organism>
<accession>A0A3M9N345</accession>
<dbReference type="RefSeq" id="WP_123122595.1">
    <property type="nucleotide sequence ID" value="NZ_RJJR01000026.1"/>
</dbReference>
<evidence type="ECO:0000313" key="3">
    <source>
        <dbReference type="Proteomes" id="UP000267223"/>
    </source>
</evidence>
<dbReference type="CDD" id="cd00761">
    <property type="entry name" value="Glyco_tranf_GTA_type"/>
    <property type="match status" value="1"/>
</dbReference>
<dbReference type="Pfam" id="PF00535">
    <property type="entry name" value="Glycos_transf_2"/>
    <property type="match status" value="1"/>
</dbReference>
<dbReference type="OrthoDB" id="9815829at2"/>
<feature type="domain" description="Glycosyltransferase 2-like" evidence="1">
    <location>
        <begin position="6"/>
        <end position="107"/>
    </location>
</feature>
<gene>
    <name evidence="2" type="ORF">EFY79_20310</name>
</gene>
<dbReference type="PANTHER" id="PTHR22916">
    <property type="entry name" value="GLYCOSYLTRANSFERASE"/>
    <property type="match status" value="1"/>
</dbReference>
<keyword evidence="2" id="KW-0808">Transferase</keyword>
<protein>
    <submittedName>
        <fullName evidence="2">Glycosyltransferase</fullName>
    </submittedName>
</protein>
<sequence>MNSNISLCIPAYNASHFLPALFESIRKQQPAFHEVLLYDDCSTDDTAIIAESHGAKVIRGESNRGCSFGKNQLAMQVTSAWIFFLDTDDMLYPNFTKVIRQFISENVFSEMIIVGYDYVDYNSGNLLSKSKLPTSDLKEDPVKFMINNKIVNSSVIKKDAFNKIGGFDLDINSLYIEDRAFSIKAAMKGIKIEMCKEVIFRINYFPESMSAKNPSKWIEAAIYLFEKVNNETGQRYSKEISYQLFQNASWAAKYSLWNLVKRSIDVALALSPDLKPGGSKIFQILFKISPYYAFLVRNKLMSKIKPQFNE</sequence>
<dbReference type="SUPFAM" id="SSF53448">
    <property type="entry name" value="Nucleotide-diphospho-sugar transferases"/>
    <property type="match status" value="1"/>
</dbReference>
<dbReference type="InterPro" id="IPR029044">
    <property type="entry name" value="Nucleotide-diphossugar_trans"/>
</dbReference>
<dbReference type="Gene3D" id="3.90.550.10">
    <property type="entry name" value="Spore Coat Polysaccharide Biosynthesis Protein SpsA, Chain A"/>
    <property type="match status" value="1"/>
</dbReference>
<dbReference type="PANTHER" id="PTHR22916:SF3">
    <property type="entry name" value="UDP-GLCNAC:BETAGAL BETA-1,3-N-ACETYLGLUCOSAMINYLTRANSFERASE-LIKE PROTEIN 1"/>
    <property type="match status" value="1"/>
</dbReference>